<dbReference type="GeneID" id="26902659"/>
<keyword evidence="1" id="KW-0539">Nucleus</keyword>
<dbReference type="CDD" id="cd05162">
    <property type="entry name" value="PWWP"/>
    <property type="match status" value="1"/>
</dbReference>
<evidence type="ECO:0000259" key="3">
    <source>
        <dbReference type="PROSITE" id="PS50812"/>
    </source>
</evidence>
<dbReference type="Pfam" id="PF00855">
    <property type="entry name" value="PWWP"/>
    <property type="match status" value="1"/>
</dbReference>
<feature type="compositionally biased region" description="Basic residues" evidence="2">
    <location>
        <begin position="151"/>
        <end position="181"/>
    </location>
</feature>
<protein>
    <recommendedName>
        <fullName evidence="7">PWWP domain-containing protein</fullName>
    </recommendedName>
</protein>
<dbReference type="PROSITE" id="PS51319">
    <property type="entry name" value="TFIIS_N"/>
    <property type="match status" value="1"/>
</dbReference>
<dbReference type="OMA" id="CGANDAY"/>
<evidence type="ECO:0000256" key="2">
    <source>
        <dbReference type="SAM" id="MobiDB-lite"/>
    </source>
</evidence>
<dbReference type="VEuPathDB" id="TriTrypDB:LpyrH10_03_5150"/>
<proteinExistence type="predicted"/>
<sequence length="580" mass="62378">MSSNPAFPFNAWVWVKQPDYPWWPAVVLDPAQSGQQLPEGCDLVLLCGPTAAATLAFASSHDPAQVRPFRGAEVDDVFVKEGRGDESCGAAIEEMVAAVAAASGSSTQPAPSPESTNVNNAGDVDEAVSWEALLADTAAAAEAPSRDKAEKKHKKDKRKKKEKSKKAKKAEKTHTRHRARHGGASLSEGEEEAAGSSSNNSNDSDDEDGDDDLFRRRNGTASTRTAAKKMRYERQSRLDEYKAGSARPLTHHAPHYDPDYLHRKVRNARRSASNEELVRAAAELRELTRRCLSGAATSVELEEEVLRVLSPLARVDVTVAQLQESGVGVAVGSLLRGFTTAVHQLAQAILNYWFRTLPQNTQQQLSAETEVDRASVDTCASGGSGDEGEGTLGRLGVMLYDSFTNQEIDDAPPSAKVVKLCKLIEAALMQHCSLDAQRLVLSAFGDEGSTGKSLRRFVLEGKITADDIVKHADELPTLIRSNQRRPTNILTHTSNFSMNIGVGGGSPTSPNELFSPIGDGSVGSPTFGSPTGRASTALYTCPQCGANDAYQSSYTVQAHDNMPDILRCKKCGSTWNVADQ</sequence>
<dbReference type="InterPro" id="IPR017923">
    <property type="entry name" value="TFIIS_N"/>
</dbReference>
<gene>
    <name evidence="5" type="ORF">ABB37_02364</name>
</gene>
<dbReference type="Gene3D" id="1.20.930.10">
    <property type="entry name" value="Conserved domain common to transcription factors TFIIS, elongin A, CRSP70"/>
    <property type="match status" value="1"/>
</dbReference>
<feature type="domain" description="TFIIS N-terminal" evidence="4">
    <location>
        <begin position="276"/>
        <end position="360"/>
    </location>
</feature>
<dbReference type="SUPFAM" id="SSF57783">
    <property type="entry name" value="Zinc beta-ribbon"/>
    <property type="match status" value="1"/>
</dbReference>
<dbReference type="SUPFAM" id="SSF47676">
    <property type="entry name" value="Conserved domain common to transcription factors TFIIS, elongin A, CRSP70"/>
    <property type="match status" value="1"/>
</dbReference>
<evidence type="ECO:0000256" key="1">
    <source>
        <dbReference type="PROSITE-ProRule" id="PRU00649"/>
    </source>
</evidence>
<feature type="domain" description="PWWP" evidence="3">
    <location>
        <begin position="9"/>
        <end position="35"/>
    </location>
</feature>
<dbReference type="RefSeq" id="XP_015662809.1">
    <property type="nucleotide sequence ID" value="XM_015799331.1"/>
</dbReference>
<comment type="caution">
    <text evidence="5">The sequence shown here is derived from an EMBL/GenBank/DDBJ whole genome shotgun (WGS) entry which is preliminary data.</text>
</comment>
<dbReference type="InterPro" id="IPR000313">
    <property type="entry name" value="PWWP_dom"/>
</dbReference>
<dbReference type="SUPFAM" id="SSF63748">
    <property type="entry name" value="Tudor/PWWP/MBT"/>
    <property type="match status" value="1"/>
</dbReference>
<dbReference type="Pfam" id="PF08711">
    <property type="entry name" value="Med26"/>
    <property type="match status" value="1"/>
</dbReference>
<dbReference type="OrthoDB" id="272365at2759"/>
<accession>A0A0M9G7N6</accession>
<dbReference type="EMBL" id="LGTL01000003">
    <property type="protein sequence ID" value="KPA84370.1"/>
    <property type="molecule type" value="Genomic_DNA"/>
</dbReference>
<dbReference type="PROSITE" id="PS50812">
    <property type="entry name" value="PWWP"/>
    <property type="match status" value="1"/>
</dbReference>
<keyword evidence="6" id="KW-1185">Reference proteome</keyword>
<dbReference type="PANTHER" id="PTHR15999:SF2">
    <property type="entry name" value="ZINC FINGER CW-TYPE PWWP DOMAIN PROTEIN 1"/>
    <property type="match status" value="1"/>
</dbReference>
<evidence type="ECO:0000259" key="4">
    <source>
        <dbReference type="PROSITE" id="PS51319"/>
    </source>
</evidence>
<dbReference type="PANTHER" id="PTHR15999">
    <property type="entry name" value="ZINC FINGER CW-TYPE PWWP DOMAIN PROTEIN 1"/>
    <property type="match status" value="1"/>
</dbReference>
<evidence type="ECO:0000313" key="5">
    <source>
        <dbReference type="EMBL" id="KPA84370.1"/>
    </source>
</evidence>
<evidence type="ECO:0008006" key="7">
    <source>
        <dbReference type="Google" id="ProtNLM"/>
    </source>
</evidence>
<reference evidence="5 6" key="1">
    <citation type="submission" date="2015-07" db="EMBL/GenBank/DDBJ databases">
        <title>High-quality genome of monoxenous trypanosomatid Leptomonas pyrrhocoris.</title>
        <authorList>
            <person name="Flegontov P."/>
            <person name="Butenko A."/>
            <person name="Firsov S."/>
            <person name="Vlcek C."/>
            <person name="Logacheva M.D."/>
            <person name="Field M."/>
            <person name="Filatov D."/>
            <person name="Flegontova O."/>
            <person name="Gerasimov E."/>
            <person name="Jackson A.P."/>
            <person name="Kelly S."/>
            <person name="Opperdoes F."/>
            <person name="O'Reilly A."/>
            <person name="Votypka J."/>
            <person name="Yurchenko V."/>
            <person name="Lukes J."/>
        </authorList>
    </citation>
    <scope>NUCLEOTIDE SEQUENCE [LARGE SCALE GENOMIC DNA]</scope>
    <source>
        <strain evidence="5">H10</strain>
    </source>
</reference>
<feature type="region of interest" description="Disordered" evidence="2">
    <location>
        <begin position="138"/>
        <end position="235"/>
    </location>
</feature>
<dbReference type="Proteomes" id="UP000037923">
    <property type="component" value="Unassembled WGS sequence"/>
</dbReference>
<comment type="subcellular location">
    <subcellularLocation>
        <location evidence="1">Nucleus</location>
    </subcellularLocation>
</comment>
<organism evidence="5 6">
    <name type="scientific">Leptomonas pyrrhocoris</name>
    <name type="common">Firebug parasite</name>
    <dbReference type="NCBI Taxonomy" id="157538"/>
    <lineage>
        <taxon>Eukaryota</taxon>
        <taxon>Discoba</taxon>
        <taxon>Euglenozoa</taxon>
        <taxon>Kinetoplastea</taxon>
        <taxon>Metakinetoplastina</taxon>
        <taxon>Trypanosomatida</taxon>
        <taxon>Trypanosomatidae</taxon>
        <taxon>Leishmaniinae</taxon>
        <taxon>Leptomonas</taxon>
    </lineage>
</organism>
<dbReference type="GO" id="GO:0005634">
    <property type="term" value="C:nucleus"/>
    <property type="evidence" value="ECO:0007669"/>
    <property type="project" value="UniProtKB-SubCell"/>
</dbReference>
<dbReference type="InterPro" id="IPR042778">
    <property type="entry name" value="ZCWPW1/ZCWPW2"/>
</dbReference>
<evidence type="ECO:0000313" key="6">
    <source>
        <dbReference type="Proteomes" id="UP000037923"/>
    </source>
</evidence>
<name>A0A0M9G7N6_LEPPY</name>
<dbReference type="Gene3D" id="2.30.30.140">
    <property type="match status" value="1"/>
</dbReference>
<dbReference type="InterPro" id="IPR035441">
    <property type="entry name" value="TFIIS/LEDGF_dom_sf"/>
</dbReference>
<dbReference type="AlphaFoldDB" id="A0A0M9G7N6"/>